<dbReference type="FunFam" id="3.30.1490.190:FF:000001">
    <property type="entry name" value="Ferric uptake regulation protein"/>
    <property type="match status" value="1"/>
</dbReference>
<dbReference type="InterPro" id="IPR036388">
    <property type="entry name" value="WH-like_DNA-bd_sf"/>
</dbReference>
<gene>
    <name evidence="12" type="primary">fur_8</name>
    <name evidence="12" type="ORF">GALL_273970</name>
</gene>
<dbReference type="SUPFAM" id="SSF46785">
    <property type="entry name" value="Winged helix' DNA-binding domain"/>
    <property type="match status" value="1"/>
</dbReference>
<dbReference type="NCBIfam" id="NF006999">
    <property type="entry name" value="PRK09462.1"/>
    <property type="match status" value="1"/>
</dbReference>
<evidence type="ECO:0000256" key="1">
    <source>
        <dbReference type="ARBA" id="ARBA00004496"/>
    </source>
</evidence>
<dbReference type="PANTHER" id="PTHR33202:SF2">
    <property type="entry name" value="FERRIC UPTAKE REGULATION PROTEIN"/>
    <property type="match status" value="1"/>
</dbReference>
<dbReference type="GO" id="GO:0005829">
    <property type="term" value="C:cytosol"/>
    <property type="evidence" value="ECO:0007669"/>
    <property type="project" value="TreeGrafter"/>
</dbReference>
<name>A0A1J5RMB5_9ZZZZ</name>
<comment type="similarity">
    <text evidence="2">Belongs to the Fur family.</text>
</comment>
<accession>A0A1J5RMB5</accession>
<dbReference type="Gene3D" id="3.30.1490.190">
    <property type="match status" value="1"/>
</dbReference>
<dbReference type="Gene3D" id="1.10.10.10">
    <property type="entry name" value="Winged helix-like DNA-binding domain superfamily/Winged helix DNA-binding domain"/>
    <property type="match status" value="1"/>
</dbReference>
<evidence type="ECO:0000256" key="4">
    <source>
        <dbReference type="ARBA" id="ARBA00022490"/>
    </source>
</evidence>
<dbReference type="GO" id="GO:0008270">
    <property type="term" value="F:zinc ion binding"/>
    <property type="evidence" value="ECO:0007669"/>
    <property type="project" value="TreeGrafter"/>
</dbReference>
<reference evidence="12" key="1">
    <citation type="submission" date="2016-10" db="EMBL/GenBank/DDBJ databases">
        <title>Sequence of Gallionella enrichment culture.</title>
        <authorList>
            <person name="Poehlein A."/>
            <person name="Muehling M."/>
            <person name="Daniel R."/>
        </authorList>
    </citation>
    <scope>NUCLEOTIDE SEQUENCE</scope>
</reference>
<evidence type="ECO:0000256" key="10">
    <source>
        <dbReference type="ARBA" id="ARBA00023125"/>
    </source>
</evidence>
<dbReference type="CDD" id="cd07153">
    <property type="entry name" value="Fur_like"/>
    <property type="match status" value="1"/>
</dbReference>
<dbReference type="InterPro" id="IPR036390">
    <property type="entry name" value="WH_DNA-bd_sf"/>
</dbReference>
<dbReference type="InterPro" id="IPR043135">
    <property type="entry name" value="Fur_C"/>
</dbReference>
<dbReference type="GO" id="GO:0000976">
    <property type="term" value="F:transcription cis-regulatory region binding"/>
    <property type="evidence" value="ECO:0007669"/>
    <property type="project" value="TreeGrafter"/>
</dbReference>
<dbReference type="GO" id="GO:1900705">
    <property type="term" value="P:negative regulation of siderophore biosynthetic process"/>
    <property type="evidence" value="ECO:0007669"/>
    <property type="project" value="TreeGrafter"/>
</dbReference>
<keyword evidence="5" id="KW-0678">Repressor</keyword>
<sequence length="147" mass="16824">MSNPQDLKSIGLKATLPRLKILDLFQTTTSRHMTAEDVYRHLISEDIDIGLATVYRVLTQFEQAGLLQRHFFESGKAVFELNEGGHHDHLVCLQCGRVEEFYDAEIERRQKEVAKSRGFAISDHALYIYADCLTPDCPNRKPSPHPR</sequence>
<evidence type="ECO:0000256" key="11">
    <source>
        <dbReference type="ARBA" id="ARBA00023163"/>
    </source>
</evidence>
<keyword evidence="8" id="KW-0408">Iron</keyword>
<keyword evidence="11" id="KW-0804">Transcription</keyword>
<comment type="subcellular location">
    <subcellularLocation>
        <location evidence="1">Cytoplasm</location>
    </subcellularLocation>
</comment>
<evidence type="ECO:0000256" key="6">
    <source>
        <dbReference type="ARBA" id="ARBA00022723"/>
    </source>
</evidence>
<dbReference type="GO" id="GO:0045892">
    <property type="term" value="P:negative regulation of DNA-templated transcription"/>
    <property type="evidence" value="ECO:0007669"/>
    <property type="project" value="TreeGrafter"/>
</dbReference>
<protein>
    <submittedName>
        <fullName evidence="12">Ferric uptake regulation protein</fullName>
    </submittedName>
</protein>
<comment type="subunit">
    <text evidence="3">Homodimer.</text>
</comment>
<evidence type="ECO:0000256" key="2">
    <source>
        <dbReference type="ARBA" id="ARBA00007957"/>
    </source>
</evidence>
<evidence type="ECO:0000313" key="12">
    <source>
        <dbReference type="EMBL" id="OIQ90667.1"/>
    </source>
</evidence>
<dbReference type="FunFam" id="1.10.10.10:FF:000007">
    <property type="entry name" value="Ferric uptake regulation protein"/>
    <property type="match status" value="1"/>
</dbReference>
<keyword evidence="7" id="KW-0862">Zinc</keyword>
<dbReference type="EMBL" id="MLJW01000283">
    <property type="protein sequence ID" value="OIQ90667.1"/>
    <property type="molecule type" value="Genomic_DNA"/>
</dbReference>
<keyword evidence="10" id="KW-0238">DNA-binding</keyword>
<dbReference type="Pfam" id="PF01475">
    <property type="entry name" value="FUR"/>
    <property type="match status" value="1"/>
</dbReference>
<organism evidence="12">
    <name type="scientific">mine drainage metagenome</name>
    <dbReference type="NCBI Taxonomy" id="410659"/>
    <lineage>
        <taxon>unclassified sequences</taxon>
        <taxon>metagenomes</taxon>
        <taxon>ecological metagenomes</taxon>
    </lineage>
</organism>
<comment type="caution">
    <text evidence="12">The sequence shown here is derived from an EMBL/GenBank/DDBJ whole genome shotgun (WGS) entry which is preliminary data.</text>
</comment>
<keyword evidence="6" id="KW-0479">Metal-binding</keyword>
<proteinExistence type="inferred from homology"/>
<keyword evidence="4" id="KW-0963">Cytoplasm</keyword>
<keyword evidence="9" id="KW-0805">Transcription regulation</keyword>
<evidence type="ECO:0000256" key="3">
    <source>
        <dbReference type="ARBA" id="ARBA00011738"/>
    </source>
</evidence>
<dbReference type="AlphaFoldDB" id="A0A1J5RMB5"/>
<dbReference type="InterPro" id="IPR002481">
    <property type="entry name" value="FUR"/>
</dbReference>
<evidence type="ECO:0000256" key="7">
    <source>
        <dbReference type="ARBA" id="ARBA00022833"/>
    </source>
</evidence>
<dbReference type="PANTHER" id="PTHR33202">
    <property type="entry name" value="ZINC UPTAKE REGULATION PROTEIN"/>
    <property type="match status" value="1"/>
</dbReference>
<evidence type="ECO:0000256" key="5">
    <source>
        <dbReference type="ARBA" id="ARBA00022491"/>
    </source>
</evidence>
<dbReference type="GO" id="GO:0003700">
    <property type="term" value="F:DNA-binding transcription factor activity"/>
    <property type="evidence" value="ECO:0007669"/>
    <property type="project" value="InterPro"/>
</dbReference>
<evidence type="ECO:0000256" key="9">
    <source>
        <dbReference type="ARBA" id="ARBA00023015"/>
    </source>
</evidence>
<evidence type="ECO:0000256" key="8">
    <source>
        <dbReference type="ARBA" id="ARBA00023004"/>
    </source>
</evidence>